<dbReference type="EMBL" id="ML769494">
    <property type="protein sequence ID" value="KAE9397676.1"/>
    <property type="molecule type" value="Genomic_DNA"/>
</dbReference>
<dbReference type="InterPro" id="IPR050121">
    <property type="entry name" value="Cytochrome_P450_monoxygenase"/>
</dbReference>
<keyword evidence="10 13" id="KW-0408">Iron</keyword>
<dbReference type="OrthoDB" id="1470350at2759"/>
<organism evidence="15 16">
    <name type="scientific">Gymnopus androsaceus JB14</name>
    <dbReference type="NCBI Taxonomy" id="1447944"/>
    <lineage>
        <taxon>Eukaryota</taxon>
        <taxon>Fungi</taxon>
        <taxon>Dikarya</taxon>
        <taxon>Basidiomycota</taxon>
        <taxon>Agaricomycotina</taxon>
        <taxon>Agaricomycetes</taxon>
        <taxon>Agaricomycetidae</taxon>
        <taxon>Agaricales</taxon>
        <taxon>Marasmiineae</taxon>
        <taxon>Omphalotaceae</taxon>
        <taxon>Gymnopus</taxon>
    </lineage>
</organism>
<evidence type="ECO:0000256" key="8">
    <source>
        <dbReference type="ARBA" id="ARBA00022989"/>
    </source>
</evidence>
<dbReference type="AlphaFoldDB" id="A0A6A4HHZ3"/>
<dbReference type="SUPFAM" id="SSF48264">
    <property type="entry name" value="Cytochrome P450"/>
    <property type="match status" value="1"/>
</dbReference>
<dbReference type="GO" id="GO:0016705">
    <property type="term" value="F:oxidoreductase activity, acting on paired donors, with incorporation or reduction of molecular oxygen"/>
    <property type="evidence" value="ECO:0007669"/>
    <property type="project" value="InterPro"/>
</dbReference>
<comment type="subcellular location">
    <subcellularLocation>
        <location evidence="2">Membrane</location>
    </subcellularLocation>
</comment>
<keyword evidence="12 14" id="KW-0472">Membrane</keyword>
<evidence type="ECO:0000313" key="15">
    <source>
        <dbReference type="EMBL" id="KAE9397676.1"/>
    </source>
</evidence>
<keyword evidence="9" id="KW-0560">Oxidoreductase</keyword>
<evidence type="ECO:0000256" key="10">
    <source>
        <dbReference type="ARBA" id="ARBA00023004"/>
    </source>
</evidence>
<evidence type="ECO:0000256" key="3">
    <source>
        <dbReference type="ARBA" id="ARBA00004721"/>
    </source>
</evidence>
<keyword evidence="5 13" id="KW-0349">Heme</keyword>
<gene>
    <name evidence="15" type="ORF">BT96DRAFT_859941</name>
</gene>
<evidence type="ECO:0000256" key="14">
    <source>
        <dbReference type="SAM" id="Phobius"/>
    </source>
</evidence>
<comment type="pathway">
    <text evidence="3">Secondary metabolite biosynthesis; terpenoid biosynthesis.</text>
</comment>
<evidence type="ECO:0000256" key="13">
    <source>
        <dbReference type="PIRSR" id="PIRSR602401-1"/>
    </source>
</evidence>
<dbReference type="GO" id="GO:0004497">
    <property type="term" value="F:monooxygenase activity"/>
    <property type="evidence" value="ECO:0007669"/>
    <property type="project" value="UniProtKB-KW"/>
</dbReference>
<dbReference type="InterPro" id="IPR001128">
    <property type="entry name" value="Cyt_P450"/>
</dbReference>
<dbReference type="InterPro" id="IPR002401">
    <property type="entry name" value="Cyt_P450_E_grp-I"/>
</dbReference>
<evidence type="ECO:0000256" key="2">
    <source>
        <dbReference type="ARBA" id="ARBA00004370"/>
    </source>
</evidence>
<dbReference type="PRINTS" id="PR00385">
    <property type="entry name" value="P450"/>
</dbReference>
<sequence>MNPILQVLVSVIGTLSAYGLFLVAQYVYWQLTSPLQTLPGPPNSSFMYGNSREIQDAENSVVHEKWVEEYGSTITYKWFFENRLYTLDAKALNHVLMNSYDYQKPEIIRWNLKNILGSGILVQEGDEHKLQRKVMNPAFGASQIRELTEIFVDESLHLRDVWMAQVGTDDKSARVDVLSWLSRMTLDVIGRSGFNYRFNALGSTEPDELNKAFSIIFGTSTRLTLWTMLQSFIPILRVFPTSNESTKKDARQTMDRIGQQLLQESKKHLMATGEKGNNWRAKDLLSLLVRSNMSKDIAPNQRMSDEDVIAQVPSFIVAGHETTSTATTWALYALTQHKEIQRKLREELLQVPTESPTMDILNSLPYLDAVVRETLRVHAPVPSTGRVAMKNDILPLATPFTDKNGVVHDGIPVRKGESIFIPILAMNRAKSLWGEDAREFNPERWMKPDGIPNSVSSIPGVWGNMMSFLGGPHACIGYRFSLVEMKALLFVLVRAFEFDLAVPKEDIISKTSIVQRPHLKSEPEKGSQLPLYIKPYIPS</sequence>
<evidence type="ECO:0000256" key="7">
    <source>
        <dbReference type="ARBA" id="ARBA00022723"/>
    </source>
</evidence>
<dbReference type="PANTHER" id="PTHR24305">
    <property type="entry name" value="CYTOCHROME P450"/>
    <property type="match status" value="1"/>
</dbReference>
<dbReference type="Gene3D" id="1.10.630.10">
    <property type="entry name" value="Cytochrome P450"/>
    <property type="match status" value="1"/>
</dbReference>
<dbReference type="GO" id="GO:0005506">
    <property type="term" value="F:iron ion binding"/>
    <property type="evidence" value="ECO:0007669"/>
    <property type="project" value="InterPro"/>
</dbReference>
<keyword evidence="6 14" id="KW-0812">Transmembrane</keyword>
<evidence type="ECO:0000256" key="4">
    <source>
        <dbReference type="ARBA" id="ARBA00010617"/>
    </source>
</evidence>
<dbReference type="GO" id="GO:0020037">
    <property type="term" value="F:heme binding"/>
    <property type="evidence" value="ECO:0007669"/>
    <property type="project" value="InterPro"/>
</dbReference>
<keyword evidence="11" id="KW-0503">Monooxygenase</keyword>
<evidence type="ECO:0000256" key="9">
    <source>
        <dbReference type="ARBA" id="ARBA00023002"/>
    </source>
</evidence>
<dbReference type="Pfam" id="PF00067">
    <property type="entry name" value="p450"/>
    <property type="match status" value="1"/>
</dbReference>
<keyword evidence="16" id="KW-1185">Reference proteome</keyword>
<comment type="cofactor">
    <cofactor evidence="1 13">
        <name>heme</name>
        <dbReference type="ChEBI" id="CHEBI:30413"/>
    </cofactor>
</comment>
<evidence type="ECO:0000313" key="16">
    <source>
        <dbReference type="Proteomes" id="UP000799118"/>
    </source>
</evidence>
<feature type="transmembrane region" description="Helical" evidence="14">
    <location>
        <begin position="7"/>
        <end position="29"/>
    </location>
</feature>
<dbReference type="InterPro" id="IPR036396">
    <property type="entry name" value="Cyt_P450_sf"/>
</dbReference>
<dbReference type="CDD" id="cd11069">
    <property type="entry name" value="CYP_FUM15-like"/>
    <property type="match status" value="1"/>
</dbReference>
<reference evidence="15" key="1">
    <citation type="journal article" date="2019" name="Environ. Microbiol.">
        <title>Fungal ecological strategies reflected in gene transcription - a case study of two litter decomposers.</title>
        <authorList>
            <person name="Barbi F."/>
            <person name="Kohler A."/>
            <person name="Barry K."/>
            <person name="Baskaran P."/>
            <person name="Daum C."/>
            <person name="Fauchery L."/>
            <person name="Ihrmark K."/>
            <person name="Kuo A."/>
            <person name="LaButti K."/>
            <person name="Lipzen A."/>
            <person name="Morin E."/>
            <person name="Grigoriev I.V."/>
            <person name="Henrissat B."/>
            <person name="Lindahl B."/>
            <person name="Martin F."/>
        </authorList>
    </citation>
    <scope>NUCLEOTIDE SEQUENCE</scope>
    <source>
        <strain evidence="15">JB14</strain>
    </source>
</reference>
<comment type="similarity">
    <text evidence="4">Belongs to the cytochrome P450 family.</text>
</comment>
<evidence type="ECO:0000256" key="11">
    <source>
        <dbReference type="ARBA" id="ARBA00023033"/>
    </source>
</evidence>
<feature type="binding site" description="axial binding residue" evidence="13">
    <location>
        <position position="475"/>
    </location>
    <ligand>
        <name>heme</name>
        <dbReference type="ChEBI" id="CHEBI:30413"/>
    </ligand>
    <ligandPart>
        <name>Fe</name>
        <dbReference type="ChEBI" id="CHEBI:18248"/>
    </ligandPart>
</feature>
<dbReference type="PRINTS" id="PR00463">
    <property type="entry name" value="EP450I"/>
</dbReference>
<keyword evidence="7 13" id="KW-0479">Metal-binding</keyword>
<evidence type="ECO:0000256" key="6">
    <source>
        <dbReference type="ARBA" id="ARBA00022692"/>
    </source>
</evidence>
<keyword evidence="8 14" id="KW-1133">Transmembrane helix</keyword>
<evidence type="ECO:0000256" key="1">
    <source>
        <dbReference type="ARBA" id="ARBA00001971"/>
    </source>
</evidence>
<evidence type="ECO:0000256" key="5">
    <source>
        <dbReference type="ARBA" id="ARBA00022617"/>
    </source>
</evidence>
<evidence type="ECO:0000256" key="12">
    <source>
        <dbReference type="ARBA" id="ARBA00023136"/>
    </source>
</evidence>
<protein>
    <submittedName>
        <fullName evidence="15">Cytochrome P450</fullName>
    </submittedName>
</protein>
<name>A0A6A4HHZ3_9AGAR</name>
<dbReference type="GO" id="GO:0016020">
    <property type="term" value="C:membrane"/>
    <property type="evidence" value="ECO:0007669"/>
    <property type="project" value="UniProtKB-SubCell"/>
</dbReference>
<dbReference type="Proteomes" id="UP000799118">
    <property type="component" value="Unassembled WGS sequence"/>
</dbReference>
<dbReference type="PANTHER" id="PTHR24305:SF166">
    <property type="entry name" value="CYTOCHROME P450 12A4, MITOCHONDRIAL-RELATED"/>
    <property type="match status" value="1"/>
</dbReference>
<accession>A0A6A4HHZ3</accession>
<proteinExistence type="inferred from homology"/>